<evidence type="ECO:0000256" key="3">
    <source>
        <dbReference type="SAM" id="Phobius"/>
    </source>
</evidence>
<dbReference type="InterPro" id="IPR000253">
    <property type="entry name" value="FHA_dom"/>
</dbReference>
<sequence>MHPGVCGACARRAGAGAAGRGMCSMAGNGGRKPYLVVKAPGHLAGTRWELIQDAHVLGRYGDIRLSSPDVSKRHAELRLGSDGVWLNDLHSSNGVLHNGVRLAPDRPVRLTEGDLLQFGSVQLVFHRNGYGVTDLRDHQRRRAPDPDLPTGPLHHADPPPVDDDARSSSTRCLAAATQLDPWFADVVVQQVVNEPYRALAPVFGADLGIVTRWALAARRRRLARDLVLLALLLCVIALIGVGVRTHVGEFASDQPRIDWQPYALGTAPALLLGWLAVAVDIWVTDHLVLRRRLTAHRYQPAQAPDPLSSRARERLTAVAQRPAGNLIVCSHYYPFAGSGFQVDEWDMPIDIRKGTVRPEGGRRAPQPFTTGELYDVLVAAARGIGLNNLRVEERLFVDGLNVALDRRLLPIRDQPPLTRVDPRVMRAMPDGLGATRRSYVSIEIPAWSGQLVVTMYLRAVQVHGTLYLEWSAYALLPMLPEYYAVDRLPHRTAAGSAVRAGAQALSRLLPALLGAPRALARRASSARAAAAHRRRQRRLIRGGYQFDYGAQHSIREFACGLDEGTYFLGRDLSRALATTQQHLLNTVGDFLESHGIDSESFQRLQQNVVQNFTTNNDYSVRNDNRVKAKYFHNSGNYAPGGRAGSGGGGGARQAAPR</sequence>
<dbReference type="AlphaFoldDB" id="A0A3S9I4L6"/>
<reference evidence="5 6" key="1">
    <citation type="submission" date="2018-12" db="EMBL/GenBank/DDBJ databases">
        <authorList>
            <person name="Li K."/>
        </authorList>
    </citation>
    <scope>NUCLEOTIDE SEQUENCE [LARGE SCALE GENOMIC DNA]</scope>
    <source>
        <strain evidence="6">CR22</strain>
    </source>
</reference>
<accession>A0A3S9I4L6</accession>
<keyword evidence="1" id="KW-0597">Phosphoprotein</keyword>
<dbReference type="InterPro" id="IPR050923">
    <property type="entry name" value="Cell_Proc_Reg/RNA_Proc"/>
</dbReference>
<feature type="transmembrane region" description="Helical" evidence="3">
    <location>
        <begin position="226"/>
        <end position="243"/>
    </location>
</feature>
<keyword evidence="6" id="KW-1185">Reference proteome</keyword>
<evidence type="ECO:0000256" key="2">
    <source>
        <dbReference type="SAM" id="MobiDB-lite"/>
    </source>
</evidence>
<dbReference type="EMBL" id="CP034463">
    <property type="protein sequence ID" value="AZP19291.1"/>
    <property type="molecule type" value="Genomic_DNA"/>
</dbReference>
<dbReference type="CDD" id="cd00060">
    <property type="entry name" value="FHA"/>
    <property type="match status" value="1"/>
</dbReference>
<protein>
    <submittedName>
        <fullName evidence="5">FHA domain-containing protein</fullName>
    </submittedName>
</protein>
<dbReference type="KEGG" id="saqu:EJC51_26400"/>
<feature type="domain" description="FHA" evidence="4">
    <location>
        <begin position="62"/>
        <end position="102"/>
    </location>
</feature>
<gene>
    <name evidence="5" type="ORF">EJC51_26400</name>
</gene>
<keyword evidence="3" id="KW-1133">Transmembrane helix</keyword>
<keyword evidence="3" id="KW-0472">Membrane</keyword>
<dbReference type="PANTHER" id="PTHR23308">
    <property type="entry name" value="NUCLEAR INHIBITOR OF PROTEIN PHOSPHATASE-1"/>
    <property type="match status" value="1"/>
</dbReference>
<dbReference type="InterPro" id="IPR008984">
    <property type="entry name" value="SMAD_FHA_dom_sf"/>
</dbReference>
<organism evidence="5 6">
    <name type="scientific">Streptomyces aquilus</name>
    <dbReference type="NCBI Taxonomy" id="2548456"/>
    <lineage>
        <taxon>Bacteria</taxon>
        <taxon>Bacillati</taxon>
        <taxon>Actinomycetota</taxon>
        <taxon>Actinomycetes</taxon>
        <taxon>Kitasatosporales</taxon>
        <taxon>Streptomycetaceae</taxon>
        <taxon>Streptomyces</taxon>
    </lineage>
</organism>
<evidence type="ECO:0000256" key="1">
    <source>
        <dbReference type="ARBA" id="ARBA00022553"/>
    </source>
</evidence>
<evidence type="ECO:0000313" key="6">
    <source>
        <dbReference type="Proteomes" id="UP000280197"/>
    </source>
</evidence>
<dbReference type="PROSITE" id="PS50006">
    <property type="entry name" value="FHA_DOMAIN"/>
    <property type="match status" value="1"/>
</dbReference>
<feature type="compositionally biased region" description="Gly residues" evidence="2">
    <location>
        <begin position="641"/>
        <end position="651"/>
    </location>
</feature>
<dbReference type="Gene3D" id="2.60.200.20">
    <property type="match status" value="1"/>
</dbReference>
<dbReference type="SMART" id="SM00240">
    <property type="entry name" value="FHA"/>
    <property type="match status" value="1"/>
</dbReference>
<feature type="transmembrane region" description="Helical" evidence="3">
    <location>
        <begin position="263"/>
        <end position="283"/>
    </location>
</feature>
<feature type="region of interest" description="Disordered" evidence="2">
    <location>
        <begin position="135"/>
        <end position="167"/>
    </location>
</feature>
<dbReference type="SUPFAM" id="SSF49879">
    <property type="entry name" value="SMAD/FHA domain"/>
    <property type="match status" value="1"/>
</dbReference>
<feature type="region of interest" description="Disordered" evidence="2">
    <location>
        <begin position="632"/>
        <end position="657"/>
    </location>
</feature>
<dbReference type="Pfam" id="PF00498">
    <property type="entry name" value="FHA"/>
    <property type="match status" value="1"/>
</dbReference>
<evidence type="ECO:0000313" key="5">
    <source>
        <dbReference type="EMBL" id="AZP19291.1"/>
    </source>
</evidence>
<keyword evidence="3" id="KW-0812">Transmembrane</keyword>
<evidence type="ECO:0000259" key="4">
    <source>
        <dbReference type="PROSITE" id="PS50006"/>
    </source>
</evidence>
<dbReference type="Proteomes" id="UP000280197">
    <property type="component" value="Chromosome"/>
</dbReference>
<proteinExistence type="predicted"/>
<name>A0A3S9I4L6_9ACTN</name>
<feature type="compositionally biased region" description="Basic and acidic residues" evidence="2">
    <location>
        <begin position="135"/>
        <end position="145"/>
    </location>
</feature>